<name>A0ABY0II99_9BACT</name>
<dbReference type="EMBL" id="QDKL01000001">
    <property type="protein sequence ID" value="RZF22190.1"/>
    <property type="molecule type" value="Genomic_DNA"/>
</dbReference>
<evidence type="ECO:0000259" key="1">
    <source>
        <dbReference type="Pfam" id="PF14394"/>
    </source>
</evidence>
<feature type="domain" description="DUF4423" evidence="1">
    <location>
        <begin position="108"/>
        <end position="272"/>
    </location>
</feature>
<dbReference type="Pfam" id="PF14394">
    <property type="entry name" value="DUF4423"/>
    <property type="match status" value="1"/>
</dbReference>
<dbReference type="NCBIfam" id="TIGR02147">
    <property type="entry name" value="Fsuc_second"/>
    <property type="match status" value="1"/>
</dbReference>
<evidence type="ECO:0000313" key="3">
    <source>
        <dbReference type="Proteomes" id="UP000443582"/>
    </source>
</evidence>
<dbReference type="Proteomes" id="UP000443582">
    <property type="component" value="Unassembled WGS sequence"/>
</dbReference>
<dbReference type="InterPro" id="IPR011873">
    <property type="entry name" value="CHP02147"/>
</dbReference>
<dbReference type="RefSeq" id="WP_133296836.1">
    <property type="nucleotide sequence ID" value="NZ_QDKL01000001.1"/>
</dbReference>
<dbReference type="InterPro" id="IPR025537">
    <property type="entry name" value="DUF4423"/>
</dbReference>
<protein>
    <submittedName>
        <fullName evidence="2">TIGR02147 family protein</fullName>
    </submittedName>
</protein>
<reference evidence="3" key="1">
    <citation type="journal article" date="2019" name="Int. J. Syst. Evol. Microbiol.">
        <title>Halobacteriovorax valvorus sp. nov., a novel prokaryotic predator isolated from coastal seawater of China.</title>
        <authorList>
            <person name="Chen M.-X."/>
        </authorList>
    </citation>
    <scope>NUCLEOTIDE SEQUENCE [LARGE SCALE GENOMIC DNA]</scope>
    <source>
        <strain evidence="3">BL9</strain>
    </source>
</reference>
<sequence length="282" mass="32655">MEKVSALNFDNFLDYLNYVVSPASHFKSRPKTLEQWATRLGYKSSSILSMVLKGQRVPSHDLIASIAFDLDLSEDEARYLQLLVQLEKEKRKNKDCSRTLQYLNKLKSHGTFNRISLDEFSYISQWHFFAIKNLVLLEDFREDYDWISNQLRKKVQPSKVKSSIEQLVKMGVLKRDKDGNLKKPTKGYSTGDTIPSSAIRSHHKEMISRGHESIDEIEMALRQISSLTLAISDDDISKAKDKIIEFCQEFNHTFAKDKNADSIYQLNIQFFPHTLVKKGKQQ</sequence>
<keyword evidence="3" id="KW-1185">Reference proteome</keyword>
<accession>A0ABY0II99</accession>
<proteinExistence type="predicted"/>
<organism evidence="2 3">
    <name type="scientific">Halobacteriovorax vibrionivorans</name>
    <dbReference type="NCBI Taxonomy" id="2152716"/>
    <lineage>
        <taxon>Bacteria</taxon>
        <taxon>Pseudomonadati</taxon>
        <taxon>Bdellovibrionota</taxon>
        <taxon>Bacteriovoracia</taxon>
        <taxon>Bacteriovoracales</taxon>
        <taxon>Halobacteriovoraceae</taxon>
        <taxon>Halobacteriovorax</taxon>
    </lineage>
</organism>
<gene>
    <name evidence="2" type="ORF">DAY19_00040</name>
</gene>
<evidence type="ECO:0000313" key="2">
    <source>
        <dbReference type="EMBL" id="RZF22190.1"/>
    </source>
</evidence>
<comment type="caution">
    <text evidence="2">The sequence shown here is derived from an EMBL/GenBank/DDBJ whole genome shotgun (WGS) entry which is preliminary data.</text>
</comment>